<gene>
    <name evidence="1" type="ORF">F443_16048</name>
</gene>
<organism evidence="1 2">
    <name type="scientific">Phytophthora nicotianae P1569</name>
    <dbReference type="NCBI Taxonomy" id="1317065"/>
    <lineage>
        <taxon>Eukaryota</taxon>
        <taxon>Sar</taxon>
        <taxon>Stramenopiles</taxon>
        <taxon>Oomycota</taxon>
        <taxon>Peronosporomycetes</taxon>
        <taxon>Peronosporales</taxon>
        <taxon>Peronosporaceae</taxon>
        <taxon>Phytophthora</taxon>
    </lineage>
</organism>
<evidence type="ECO:0000313" key="2">
    <source>
        <dbReference type="Proteomes" id="UP000018721"/>
    </source>
</evidence>
<accession>V9EG35</accession>
<dbReference type="AlphaFoldDB" id="V9EG35"/>
<name>V9EG35_PHYNI</name>
<sequence>MLTIGKDCAEIRKVMANYEFNHMVTVDPITPPFPHNVTLATRSRKATVAKQYNEVRELEYVFPAKSKTM</sequence>
<dbReference type="EMBL" id="ANIZ01002794">
    <property type="protein sequence ID" value="ETI38139.1"/>
    <property type="molecule type" value="Genomic_DNA"/>
</dbReference>
<keyword evidence="2" id="KW-1185">Reference proteome</keyword>
<evidence type="ECO:0000313" key="1">
    <source>
        <dbReference type="EMBL" id="ETI38139.1"/>
    </source>
</evidence>
<dbReference type="Proteomes" id="UP000018721">
    <property type="component" value="Unassembled WGS sequence"/>
</dbReference>
<protein>
    <submittedName>
        <fullName evidence="1">Uncharacterized protein</fullName>
    </submittedName>
</protein>
<comment type="caution">
    <text evidence="1">The sequence shown here is derived from an EMBL/GenBank/DDBJ whole genome shotgun (WGS) entry which is preliminary data.</text>
</comment>
<proteinExistence type="predicted"/>
<reference evidence="1 2" key="1">
    <citation type="submission" date="2013-11" db="EMBL/GenBank/DDBJ databases">
        <title>The Genome Sequence of Phytophthora parasitica P1569.</title>
        <authorList>
            <consortium name="The Broad Institute Genomics Platform"/>
            <person name="Russ C."/>
            <person name="Tyler B."/>
            <person name="Panabieres F."/>
            <person name="Shan W."/>
            <person name="Tripathy S."/>
            <person name="Grunwald N."/>
            <person name="Machado M."/>
            <person name="Johnson C.S."/>
            <person name="Arredondo F."/>
            <person name="Hong C."/>
            <person name="Coffey M."/>
            <person name="Young S.K."/>
            <person name="Zeng Q."/>
            <person name="Gargeya S."/>
            <person name="Fitzgerald M."/>
            <person name="Abouelleil A."/>
            <person name="Alvarado L."/>
            <person name="Chapman S.B."/>
            <person name="Gainer-Dewar J."/>
            <person name="Goldberg J."/>
            <person name="Griggs A."/>
            <person name="Gujja S."/>
            <person name="Hansen M."/>
            <person name="Howarth C."/>
            <person name="Imamovic A."/>
            <person name="Ireland A."/>
            <person name="Larimer J."/>
            <person name="McCowan C."/>
            <person name="Murphy C."/>
            <person name="Pearson M."/>
            <person name="Poon T.W."/>
            <person name="Priest M."/>
            <person name="Roberts A."/>
            <person name="Saif S."/>
            <person name="Shea T."/>
            <person name="Sykes S."/>
            <person name="Wortman J."/>
            <person name="Nusbaum C."/>
            <person name="Birren B."/>
        </authorList>
    </citation>
    <scope>NUCLEOTIDE SEQUENCE [LARGE SCALE GENOMIC DNA]</scope>
    <source>
        <strain evidence="1 2">P1569</strain>
    </source>
</reference>
<dbReference type="HOGENOM" id="CLU_2781448_0_0_1"/>